<proteinExistence type="predicted"/>
<feature type="transmembrane region" description="Helical" evidence="1">
    <location>
        <begin position="12"/>
        <end position="34"/>
    </location>
</feature>
<comment type="caution">
    <text evidence="2">The sequence shown here is derived from an EMBL/GenBank/DDBJ whole genome shotgun (WGS) entry which is preliminary data.</text>
</comment>
<reference evidence="3" key="1">
    <citation type="submission" date="2017-09" db="EMBL/GenBank/DDBJ databases">
        <title>Depth-based differentiation of microbial function through sediment-hosted aquifers and enrichment of novel symbionts in the deep terrestrial subsurface.</title>
        <authorList>
            <person name="Probst A.J."/>
            <person name="Ladd B."/>
            <person name="Jarett J.K."/>
            <person name="Geller-Mcgrath D.E."/>
            <person name="Sieber C.M.K."/>
            <person name="Emerson J.B."/>
            <person name="Anantharaman K."/>
            <person name="Thomas B.C."/>
            <person name="Malmstrom R."/>
            <person name="Stieglmeier M."/>
            <person name="Klingl A."/>
            <person name="Woyke T."/>
            <person name="Ryan C.M."/>
            <person name="Banfield J.F."/>
        </authorList>
    </citation>
    <scope>NUCLEOTIDE SEQUENCE [LARGE SCALE GENOMIC DNA]</scope>
</reference>
<protein>
    <submittedName>
        <fullName evidence="2">Membrane-associated protein</fullName>
    </submittedName>
</protein>
<feature type="transmembrane region" description="Helical" evidence="1">
    <location>
        <begin position="54"/>
        <end position="78"/>
    </location>
</feature>
<organism evidence="2 3">
    <name type="scientific">Candidatus Portnoybacteria bacterium CG10_big_fil_rev_8_21_14_0_10_36_7</name>
    <dbReference type="NCBI Taxonomy" id="1974812"/>
    <lineage>
        <taxon>Bacteria</taxon>
        <taxon>Candidatus Portnoyibacteriota</taxon>
    </lineage>
</organism>
<keyword evidence="1" id="KW-0472">Membrane</keyword>
<dbReference type="EMBL" id="PFDW01000015">
    <property type="protein sequence ID" value="PJE58445.1"/>
    <property type="molecule type" value="Genomic_DNA"/>
</dbReference>
<keyword evidence="1" id="KW-1133">Transmembrane helix</keyword>
<accession>A0A2M8KEV8</accession>
<dbReference type="AlphaFoldDB" id="A0A2M8KEV8"/>
<evidence type="ECO:0000256" key="1">
    <source>
        <dbReference type="SAM" id="Phobius"/>
    </source>
</evidence>
<dbReference type="Proteomes" id="UP000231450">
    <property type="component" value="Unassembled WGS sequence"/>
</dbReference>
<keyword evidence="1" id="KW-0812">Transmembrane</keyword>
<evidence type="ECO:0000313" key="2">
    <source>
        <dbReference type="EMBL" id="PJE58445.1"/>
    </source>
</evidence>
<name>A0A2M8KEV8_9BACT</name>
<evidence type="ECO:0000313" key="3">
    <source>
        <dbReference type="Proteomes" id="UP000231450"/>
    </source>
</evidence>
<gene>
    <name evidence="2" type="ORF">COU81_00825</name>
</gene>
<sequence length="85" mass="9059">MIIEKCDVKGLAMGLGLAWGLYMICLGWVAITGWGSVLVDNMSSLYIGFKPGFVGGIIGGIWGFIDGAIGGVLIAYFYNMFANRS</sequence>
<dbReference type="NCBIfam" id="NF037947">
    <property type="entry name" value="holin_4"/>
    <property type="match status" value="1"/>
</dbReference>